<feature type="compositionally biased region" description="Low complexity" evidence="1">
    <location>
        <begin position="70"/>
        <end position="81"/>
    </location>
</feature>
<dbReference type="EnsemblProtists" id="EOD29041">
    <property type="protein sequence ID" value="EOD29041"/>
    <property type="gene ID" value="EMIHUDRAFT_234268"/>
</dbReference>
<keyword evidence="4" id="KW-1185">Reference proteome</keyword>
<feature type="region of interest" description="Disordered" evidence="1">
    <location>
        <begin position="70"/>
        <end position="126"/>
    </location>
</feature>
<dbReference type="Proteomes" id="UP000013827">
    <property type="component" value="Unassembled WGS sequence"/>
</dbReference>
<name>A0A0D3JZV6_EMIH1</name>
<evidence type="ECO:0008006" key="5">
    <source>
        <dbReference type="Google" id="ProtNLM"/>
    </source>
</evidence>
<dbReference type="RefSeq" id="XP_005781470.1">
    <property type="nucleotide sequence ID" value="XM_005781413.1"/>
</dbReference>
<keyword evidence="2" id="KW-0472">Membrane</keyword>
<reference evidence="3" key="2">
    <citation type="submission" date="2024-10" db="UniProtKB">
        <authorList>
            <consortium name="EnsemblProtists"/>
        </authorList>
    </citation>
    <scope>IDENTIFICATION</scope>
</reference>
<dbReference type="HOGENOM" id="CLU_1985776_0_0_1"/>
<dbReference type="KEGG" id="ehx:EMIHUDRAFT_215156"/>
<keyword evidence="2" id="KW-1133">Transmembrane helix</keyword>
<proteinExistence type="predicted"/>
<dbReference type="EnsemblProtists" id="EOD10890">
    <property type="protein sequence ID" value="EOD10890"/>
    <property type="gene ID" value="EMIHUDRAFT_215156"/>
</dbReference>
<dbReference type="KEGG" id="ehx:EMIHUDRAFT_234268"/>
<feature type="transmembrane region" description="Helical" evidence="2">
    <location>
        <begin position="44"/>
        <end position="63"/>
    </location>
</feature>
<sequence>MTTSCVAACLGAAGGIGEFAPLAVVSCASLLLFAKATAAPKPPPGVGLPVVLLAATFIAALVLPAEPTSIAPDDSSTAAAAAHDEAAVEEDRDPSEGASRARKNPLRRVLSRLRGRTPAETAAPSA</sequence>
<evidence type="ECO:0000256" key="1">
    <source>
        <dbReference type="SAM" id="MobiDB-lite"/>
    </source>
</evidence>
<dbReference type="AlphaFoldDB" id="A0A0D3JZV6"/>
<dbReference type="GeneID" id="17274586"/>
<organism evidence="3 4">
    <name type="scientific">Emiliania huxleyi (strain CCMP1516)</name>
    <dbReference type="NCBI Taxonomy" id="280463"/>
    <lineage>
        <taxon>Eukaryota</taxon>
        <taxon>Haptista</taxon>
        <taxon>Haptophyta</taxon>
        <taxon>Prymnesiophyceae</taxon>
        <taxon>Isochrysidales</taxon>
        <taxon>Noelaerhabdaceae</taxon>
        <taxon>Emiliania</taxon>
    </lineage>
</organism>
<dbReference type="GeneID" id="17257011"/>
<evidence type="ECO:0000313" key="4">
    <source>
        <dbReference type="Proteomes" id="UP000013827"/>
    </source>
</evidence>
<protein>
    <recommendedName>
        <fullName evidence="5">Secreted protein</fullName>
    </recommendedName>
</protein>
<keyword evidence="2" id="KW-0812">Transmembrane</keyword>
<dbReference type="RefSeq" id="XP_005763319.1">
    <property type="nucleotide sequence ID" value="XM_005763262.1"/>
</dbReference>
<dbReference type="PaxDb" id="2903-EOD10890"/>
<feature type="compositionally biased region" description="Basic residues" evidence="1">
    <location>
        <begin position="100"/>
        <end position="115"/>
    </location>
</feature>
<accession>A0A0D3JZV6</accession>
<evidence type="ECO:0000313" key="3">
    <source>
        <dbReference type="EnsemblProtists" id="EOD29041"/>
    </source>
</evidence>
<reference evidence="4" key="1">
    <citation type="journal article" date="2013" name="Nature">
        <title>Pan genome of the phytoplankton Emiliania underpins its global distribution.</title>
        <authorList>
            <person name="Read B.A."/>
            <person name="Kegel J."/>
            <person name="Klute M.J."/>
            <person name="Kuo A."/>
            <person name="Lefebvre S.C."/>
            <person name="Maumus F."/>
            <person name="Mayer C."/>
            <person name="Miller J."/>
            <person name="Monier A."/>
            <person name="Salamov A."/>
            <person name="Young J."/>
            <person name="Aguilar M."/>
            <person name="Claverie J.M."/>
            <person name="Frickenhaus S."/>
            <person name="Gonzalez K."/>
            <person name="Herman E.K."/>
            <person name="Lin Y.C."/>
            <person name="Napier J."/>
            <person name="Ogata H."/>
            <person name="Sarno A.F."/>
            <person name="Shmutz J."/>
            <person name="Schroeder D."/>
            <person name="de Vargas C."/>
            <person name="Verret F."/>
            <person name="von Dassow P."/>
            <person name="Valentin K."/>
            <person name="Van de Peer Y."/>
            <person name="Wheeler G."/>
            <person name="Dacks J.B."/>
            <person name="Delwiche C.F."/>
            <person name="Dyhrman S.T."/>
            <person name="Glockner G."/>
            <person name="John U."/>
            <person name="Richards T."/>
            <person name="Worden A.Z."/>
            <person name="Zhang X."/>
            <person name="Grigoriev I.V."/>
            <person name="Allen A.E."/>
            <person name="Bidle K."/>
            <person name="Borodovsky M."/>
            <person name="Bowler C."/>
            <person name="Brownlee C."/>
            <person name="Cock J.M."/>
            <person name="Elias M."/>
            <person name="Gladyshev V.N."/>
            <person name="Groth M."/>
            <person name="Guda C."/>
            <person name="Hadaegh A."/>
            <person name="Iglesias-Rodriguez M.D."/>
            <person name="Jenkins J."/>
            <person name="Jones B.M."/>
            <person name="Lawson T."/>
            <person name="Leese F."/>
            <person name="Lindquist E."/>
            <person name="Lobanov A."/>
            <person name="Lomsadze A."/>
            <person name="Malik S.B."/>
            <person name="Marsh M.E."/>
            <person name="Mackinder L."/>
            <person name="Mock T."/>
            <person name="Mueller-Roeber B."/>
            <person name="Pagarete A."/>
            <person name="Parker M."/>
            <person name="Probert I."/>
            <person name="Quesneville H."/>
            <person name="Raines C."/>
            <person name="Rensing S.A."/>
            <person name="Riano-Pachon D.M."/>
            <person name="Richier S."/>
            <person name="Rokitta S."/>
            <person name="Shiraiwa Y."/>
            <person name="Soanes D.M."/>
            <person name="van der Giezen M."/>
            <person name="Wahlund T.M."/>
            <person name="Williams B."/>
            <person name="Wilson W."/>
            <person name="Wolfe G."/>
            <person name="Wurch L.L."/>
        </authorList>
    </citation>
    <scope>NUCLEOTIDE SEQUENCE</scope>
</reference>
<evidence type="ECO:0000256" key="2">
    <source>
        <dbReference type="SAM" id="Phobius"/>
    </source>
</evidence>